<evidence type="ECO:0000313" key="3">
    <source>
        <dbReference type="Proteomes" id="UP001556040"/>
    </source>
</evidence>
<keyword evidence="3" id="KW-1185">Reference proteome</keyword>
<feature type="chain" id="PRO_5046947651" description="Bulb-type lectin domain-containing protein" evidence="1">
    <location>
        <begin position="29"/>
        <end position="338"/>
    </location>
</feature>
<comment type="caution">
    <text evidence="2">The sequence shown here is derived from an EMBL/GenBank/DDBJ whole genome shotgun (WGS) entry which is preliminary data.</text>
</comment>
<name>A0ABV3Q6B5_9BACL</name>
<feature type="signal peptide" evidence="1">
    <location>
        <begin position="1"/>
        <end position="28"/>
    </location>
</feature>
<dbReference type="EMBL" id="JBFMIA010000017">
    <property type="protein sequence ID" value="MEW9502893.1"/>
    <property type="molecule type" value="Genomic_DNA"/>
</dbReference>
<dbReference type="Proteomes" id="UP001556040">
    <property type="component" value="Unassembled WGS sequence"/>
</dbReference>
<gene>
    <name evidence="2" type="ORF">AB1471_13940</name>
</gene>
<evidence type="ECO:0008006" key="4">
    <source>
        <dbReference type="Google" id="ProtNLM"/>
    </source>
</evidence>
<reference evidence="2 3" key="1">
    <citation type="journal article" date="1979" name="Int. J. Syst. Evol. Microbiol.">
        <title>Bacillus globisporus subsp. marinus subsp. nov.</title>
        <authorList>
            <person name="Liu H."/>
        </authorList>
    </citation>
    <scope>NUCLEOTIDE SEQUENCE [LARGE SCALE GENOMIC DNA]</scope>
    <source>
        <strain evidence="2 3">DSM 1297</strain>
    </source>
</reference>
<organism evidence="2 3">
    <name type="scientific">Jeotgalibacillus marinus</name>
    <dbReference type="NCBI Taxonomy" id="86667"/>
    <lineage>
        <taxon>Bacteria</taxon>
        <taxon>Bacillati</taxon>
        <taxon>Bacillota</taxon>
        <taxon>Bacilli</taxon>
        <taxon>Bacillales</taxon>
        <taxon>Caryophanaceae</taxon>
        <taxon>Jeotgalibacillus</taxon>
    </lineage>
</organism>
<evidence type="ECO:0000313" key="2">
    <source>
        <dbReference type="EMBL" id="MEW9502893.1"/>
    </source>
</evidence>
<sequence length="338" mass="38242">MKTFSLLTKLVLTTLLFLSAFIPNQVSASTENVELDILNIEDIDVNPDRNYARGNNPSISVLDNGLVIAIKDYQGKLSYQLGEYKNEQLYWTYPEEYDTGQNPSVTVLDNGHILEVHDTGSGRLFYNLGRYEDGKIIWYRVGKQYDTGRRPDLITLSNGVVMEVHEGQLFGGGYYTFGRYDETYSTMNWFNVGNRYGGNIQETVIAQLHDGDIINVAEEFGRPSHIPLFYRIGSIGSYSISWSPKTQYDNGYLPSIAVLLSGHILEVHTGNSTDAWYRLGKREGDEINWYTLGGNYSKGQNNDLAVLYNGVVVDVHEDGNGTLWYNLGRQEGDKMVWF</sequence>
<dbReference type="RefSeq" id="WP_367780379.1">
    <property type="nucleotide sequence ID" value="NZ_JBFMIA010000017.1"/>
</dbReference>
<proteinExistence type="predicted"/>
<protein>
    <recommendedName>
        <fullName evidence="4">Bulb-type lectin domain-containing protein</fullName>
    </recommendedName>
</protein>
<evidence type="ECO:0000256" key="1">
    <source>
        <dbReference type="SAM" id="SignalP"/>
    </source>
</evidence>
<accession>A0ABV3Q6B5</accession>
<keyword evidence="1" id="KW-0732">Signal</keyword>